<dbReference type="SUPFAM" id="SSF161070">
    <property type="entry name" value="SNF-like"/>
    <property type="match status" value="1"/>
</dbReference>
<organism evidence="8 9">
    <name type="scientific">Mailhella massiliensis</name>
    <dbReference type="NCBI Taxonomy" id="1903261"/>
    <lineage>
        <taxon>Bacteria</taxon>
        <taxon>Pseudomonadati</taxon>
        <taxon>Thermodesulfobacteriota</taxon>
        <taxon>Desulfovibrionia</taxon>
        <taxon>Desulfovibrionales</taxon>
        <taxon>Desulfovibrionaceae</taxon>
        <taxon>Mailhella</taxon>
    </lineage>
</organism>
<evidence type="ECO:0000256" key="3">
    <source>
        <dbReference type="ARBA" id="ARBA00022692"/>
    </source>
</evidence>
<feature type="transmembrane region" description="Helical" evidence="7">
    <location>
        <begin position="156"/>
        <end position="174"/>
    </location>
</feature>
<evidence type="ECO:0000313" key="9">
    <source>
        <dbReference type="Proteomes" id="UP000698963"/>
    </source>
</evidence>
<comment type="similarity">
    <text evidence="6">Belongs to the sodium:neurotransmitter symporter (SNF) (TC 2.A.22) family.</text>
</comment>
<feature type="transmembrane region" description="Helical" evidence="7">
    <location>
        <begin position="221"/>
        <end position="248"/>
    </location>
</feature>
<dbReference type="PROSITE" id="PS50267">
    <property type="entry name" value="NA_NEUROTRAN_SYMP_3"/>
    <property type="match status" value="1"/>
</dbReference>
<reference evidence="8" key="1">
    <citation type="journal article" date="2021" name="PeerJ">
        <title>Extensive microbial diversity within the chicken gut microbiome revealed by metagenomics and culture.</title>
        <authorList>
            <person name="Gilroy R."/>
            <person name="Ravi A."/>
            <person name="Getino M."/>
            <person name="Pursley I."/>
            <person name="Horton D.L."/>
            <person name="Alikhan N.F."/>
            <person name="Baker D."/>
            <person name="Gharbi K."/>
            <person name="Hall N."/>
            <person name="Watson M."/>
            <person name="Adriaenssens E.M."/>
            <person name="Foster-Nyarko E."/>
            <person name="Jarju S."/>
            <person name="Secka A."/>
            <person name="Antonio M."/>
            <person name="Oren A."/>
            <person name="Chaudhuri R.R."/>
            <person name="La Ragione R."/>
            <person name="Hildebrand F."/>
            <person name="Pallen M.J."/>
        </authorList>
    </citation>
    <scope>NUCLEOTIDE SEQUENCE</scope>
    <source>
        <strain evidence="8">ChiGjej2B2-19336</strain>
    </source>
</reference>
<evidence type="ECO:0000256" key="2">
    <source>
        <dbReference type="ARBA" id="ARBA00022448"/>
    </source>
</evidence>
<dbReference type="RefSeq" id="WP_304120504.1">
    <property type="nucleotide sequence ID" value="NZ_DYZA01000027.1"/>
</dbReference>
<proteinExistence type="inferred from homology"/>
<evidence type="ECO:0000256" key="1">
    <source>
        <dbReference type="ARBA" id="ARBA00004141"/>
    </source>
</evidence>
<feature type="transmembrane region" description="Helical" evidence="7">
    <location>
        <begin position="98"/>
        <end position="125"/>
    </location>
</feature>
<name>A0A921DRS0_9BACT</name>
<dbReference type="CDD" id="cd10336">
    <property type="entry name" value="SLC6sbd_Tyt1-Like"/>
    <property type="match status" value="1"/>
</dbReference>
<dbReference type="GO" id="GO:0015293">
    <property type="term" value="F:symporter activity"/>
    <property type="evidence" value="ECO:0007669"/>
    <property type="project" value="UniProtKB-KW"/>
</dbReference>
<dbReference type="InterPro" id="IPR000175">
    <property type="entry name" value="Na/ntran_symport"/>
</dbReference>
<dbReference type="Pfam" id="PF00209">
    <property type="entry name" value="SNF"/>
    <property type="match status" value="2"/>
</dbReference>
<dbReference type="PANTHER" id="PTHR42948">
    <property type="entry name" value="TRANSPORTER"/>
    <property type="match status" value="1"/>
</dbReference>
<sequence length="466" mass="50043">MSQQASSDSGKGSSRGLFSGHIGFILAVAGSAVGLGNIWRFPYLAAKYGGGIFLLVYIILMLTFGYALIVAETSLGRKTRLSPVGAYRAFGQMKRNPFLVFGGWVNALVPMLILPYYCLIGGWIIKFLFEYVTGQVNVVAADGYFGGFISSTWEPVFWHLLFLGCTLGIILKGVEGGVERASRVMMPLLLILAVIVAIYSMTRPGAGAGIYYYLVPDFSKFSIMTVVAACGQLFFSLSIGMGILITYGSYMKKEVNVEQATYSIGLMDTLVATLAGFMIIPAVFAFSGGTADALNAGPSLMFITIPKVFESMGFGGIIGAVFFLMVFFAALTSSISIMETCVSTLTDELHWSRTKSALFMTFEAIALGVPCSLGFGVWDFISIAGLSILDMMDFLASLILCPLAAMLTCLLIGRIMGIENLISEVKISSAFHGEKIFRICVSWLAPVLLLVVLISSVGATLGLIKI</sequence>
<reference evidence="8" key="2">
    <citation type="submission" date="2021-09" db="EMBL/GenBank/DDBJ databases">
        <authorList>
            <person name="Gilroy R."/>
        </authorList>
    </citation>
    <scope>NUCLEOTIDE SEQUENCE</scope>
    <source>
        <strain evidence="8">ChiGjej2B2-19336</strain>
    </source>
</reference>
<keyword evidence="3 6" id="KW-0812">Transmembrane</keyword>
<protein>
    <recommendedName>
        <fullName evidence="6">Transporter</fullName>
    </recommendedName>
</protein>
<dbReference type="AlphaFoldDB" id="A0A921DRS0"/>
<keyword evidence="6" id="KW-0769">Symport</keyword>
<evidence type="ECO:0000256" key="6">
    <source>
        <dbReference type="RuleBase" id="RU003732"/>
    </source>
</evidence>
<feature type="transmembrane region" description="Helical" evidence="7">
    <location>
        <begin position="436"/>
        <end position="464"/>
    </location>
</feature>
<dbReference type="InterPro" id="IPR047218">
    <property type="entry name" value="YocR/YhdH-like"/>
</dbReference>
<comment type="subcellular location">
    <subcellularLocation>
        <location evidence="1">Membrane</location>
        <topology evidence="1">Multi-pass membrane protein</topology>
    </subcellularLocation>
</comment>
<evidence type="ECO:0000256" key="5">
    <source>
        <dbReference type="ARBA" id="ARBA00023136"/>
    </source>
</evidence>
<evidence type="ECO:0000256" key="7">
    <source>
        <dbReference type="SAM" id="Phobius"/>
    </source>
</evidence>
<feature type="transmembrane region" description="Helical" evidence="7">
    <location>
        <begin position="21"/>
        <end position="39"/>
    </location>
</feature>
<dbReference type="PROSITE" id="PS00610">
    <property type="entry name" value="NA_NEUROTRAN_SYMP_1"/>
    <property type="match status" value="1"/>
</dbReference>
<feature type="transmembrane region" description="Helical" evidence="7">
    <location>
        <begin position="394"/>
        <end position="415"/>
    </location>
</feature>
<dbReference type="PANTHER" id="PTHR42948:SF1">
    <property type="entry name" value="TRANSPORTER"/>
    <property type="match status" value="1"/>
</dbReference>
<keyword evidence="5 7" id="KW-0472">Membrane</keyword>
<accession>A0A921DRS0</accession>
<dbReference type="GO" id="GO:0016020">
    <property type="term" value="C:membrane"/>
    <property type="evidence" value="ECO:0007669"/>
    <property type="project" value="UniProtKB-SubCell"/>
</dbReference>
<feature type="transmembrane region" description="Helical" evidence="7">
    <location>
        <begin position="269"/>
        <end position="291"/>
    </location>
</feature>
<comment type="caution">
    <text evidence="8">The sequence shown here is derived from an EMBL/GenBank/DDBJ whole genome shotgun (WGS) entry which is preliminary data.</text>
</comment>
<gene>
    <name evidence="8" type="ORF">K8W16_01390</name>
</gene>
<dbReference type="NCBIfam" id="NF037979">
    <property type="entry name" value="Na_transp"/>
    <property type="match status" value="1"/>
</dbReference>
<evidence type="ECO:0000256" key="4">
    <source>
        <dbReference type="ARBA" id="ARBA00022989"/>
    </source>
</evidence>
<keyword evidence="4 7" id="KW-1133">Transmembrane helix</keyword>
<keyword evidence="2 6" id="KW-0813">Transport</keyword>
<feature type="transmembrane region" description="Helical" evidence="7">
    <location>
        <begin position="358"/>
        <end position="388"/>
    </location>
</feature>
<feature type="transmembrane region" description="Helical" evidence="7">
    <location>
        <begin position="311"/>
        <end position="337"/>
    </location>
</feature>
<dbReference type="PRINTS" id="PR00176">
    <property type="entry name" value="NANEUSMPORT"/>
</dbReference>
<feature type="transmembrane region" description="Helical" evidence="7">
    <location>
        <begin position="51"/>
        <end position="71"/>
    </location>
</feature>
<feature type="transmembrane region" description="Helical" evidence="7">
    <location>
        <begin position="181"/>
        <end position="201"/>
    </location>
</feature>
<evidence type="ECO:0000313" key="8">
    <source>
        <dbReference type="EMBL" id="HJD96287.1"/>
    </source>
</evidence>
<dbReference type="EMBL" id="DYZA01000027">
    <property type="protein sequence ID" value="HJD96287.1"/>
    <property type="molecule type" value="Genomic_DNA"/>
</dbReference>
<dbReference type="Proteomes" id="UP000698963">
    <property type="component" value="Unassembled WGS sequence"/>
</dbReference>
<dbReference type="InterPro" id="IPR037272">
    <property type="entry name" value="SNS_sf"/>
</dbReference>